<sequence length="242" mass="24776">MHEPGQRGDGSTEQLLTPASTPPDSKKPAVVADDAKTVQPKAGAAKAADSKTRASKAVASIKAVASGAVASAKTATSKSVVSRTASKPIASTPDAFKTVTSKVSTSKTVASKTAVSKTVVQPERRASTKAPGKGQIQTPATAKRPAKATPSKSSSPKVTKTTKATTSKAVSTNGKPSHSARSTPTPAVRMVRIVPPPRDPNKPTMLEIKFASNKGLPKKTTTSQKKPAAAPIKDRGLRAALE</sequence>
<feature type="compositionally biased region" description="Polar residues" evidence="1">
    <location>
        <begin position="9"/>
        <end position="23"/>
    </location>
</feature>
<reference evidence="2 3" key="1">
    <citation type="submission" date="2018-01" db="EMBL/GenBank/DDBJ databases">
        <title>Genome characterization of the sugarcane-associated fungus Trichoderma ghanense CCMA-1212 and their application in lignocelulose bioconversion.</title>
        <authorList>
            <person name="Steindorff A.S."/>
            <person name="Mendes T.D."/>
            <person name="Vilela E.S.D."/>
            <person name="Rodrigues D.S."/>
            <person name="Formighieri E.F."/>
            <person name="Melo I.S."/>
            <person name="Favaro L.C.L."/>
        </authorList>
    </citation>
    <scope>NUCLEOTIDE SEQUENCE [LARGE SCALE GENOMIC DNA]</scope>
    <source>
        <strain evidence="2 3">CCMA-1212</strain>
    </source>
</reference>
<name>A0ABY2GWH3_9HYPO</name>
<dbReference type="RefSeq" id="XP_073556510.1">
    <property type="nucleotide sequence ID" value="XM_073704942.1"/>
</dbReference>
<proteinExistence type="predicted"/>
<dbReference type="EMBL" id="PPTA01000011">
    <property type="protein sequence ID" value="TFB00309.1"/>
    <property type="molecule type" value="Genomic_DNA"/>
</dbReference>
<evidence type="ECO:0008006" key="4">
    <source>
        <dbReference type="Google" id="ProtNLM"/>
    </source>
</evidence>
<evidence type="ECO:0000313" key="3">
    <source>
        <dbReference type="Proteomes" id="UP001642720"/>
    </source>
</evidence>
<feature type="compositionally biased region" description="Low complexity" evidence="1">
    <location>
        <begin position="69"/>
        <end position="82"/>
    </location>
</feature>
<organism evidence="2 3">
    <name type="scientific">Trichoderma ghanense</name>
    <dbReference type="NCBI Taxonomy" id="65468"/>
    <lineage>
        <taxon>Eukaryota</taxon>
        <taxon>Fungi</taxon>
        <taxon>Dikarya</taxon>
        <taxon>Ascomycota</taxon>
        <taxon>Pezizomycotina</taxon>
        <taxon>Sordariomycetes</taxon>
        <taxon>Hypocreomycetidae</taxon>
        <taxon>Hypocreales</taxon>
        <taxon>Hypocreaceae</taxon>
        <taxon>Trichoderma</taxon>
    </lineage>
</organism>
<protein>
    <recommendedName>
        <fullName evidence="4">Histone H1</fullName>
    </recommendedName>
</protein>
<evidence type="ECO:0000313" key="2">
    <source>
        <dbReference type="EMBL" id="TFB00309.1"/>
    </source>
</evidence>
<feature type="compositionally biased region" description="Polar residues" evidence="1">
    <location>
        <begin position="173"/>
        <end position="185"/>
    </location>
</feature>
<feature type="region of interest" description="Disordered" evidence="1">
    <location>
        <begin position="69"/>
        <end position="242"/>
    </location>
</feature>
<feature type="compositionally biased region" description="Basic and acidic residues" evidence="1">
    <location>
        <begin position="232"/>
        <end position="242"/>
    </location>
</feature>
<feature type="compositionally biased region" description="Low complexity" evidence="1">
    <location>
        <begin position="97"/>
        <end position="120"/>
    </location>
</feature>
<feature type="compositionally biased region" description="Low complexity" evidence="1">
    <location>
        <begin position="138"/>
        <end position="172"/>
    </location>
</feature>
<comment type="caution">
    <text evidence="2">The sequence shown here is derived from an EMBL/GenBank/DDBJ whole genome shotgun (WGS) entry which is preliminary data.</text>
</comment>
<accession>A0ABY2GWH3</accession>
<dbReference type="GeneID" id="300579392"/>
<gene>
    <name evidence="2" type="ORF">CCMA1212_007780</name>
</gene>
<feature type="region of interest" description="Disordered" evidence="1">
    <location>
        <begin position="1"/>
        <end position="30"/>
    </location>
</feature>
<evidence type="ECO:0000256" key="1">
    <source>
        <dbReference type="SAM" id="MobiDB-lite"/>
    </source>
</evidence>
<dbReference type="Proteomes" id="UP001642720">
    <property type="component" value="Unassembled WGS sequence"/>
</dbReference>
<keyword evidence="3" id="KW-1185">Reference proteome</keyword>